<evidence type="ECO:0000313" key="9">
    <source>
        <dbReference type="EMBL" id="GCF01037.1"/>
    </source>
</evidence>
<feature type="compositionally biased region" description="Low complexity" evidence="7">
    <location>
        <begin position="1075"/>
        <end position="1088"/>
    </location>
</feature>
<name>A0A4C2ECG1_9SACH</name>
<feature type="region of interest" description="Disordered" evidence="7">
    <location>
        <begin position="364"/>
        <end position="387"/>
    </location>
</feature>
<feature type="domain" description="Zn(2)-C6 fungal-type" evidence="8">
    <location>
        <begin position="219"/>
        <end position="251"/>
    </location>
</feature>
<evidence type="ECO:0000256" key="3">
    <source>
        <dbReference type="ARBA" id="ARBA00023015"/>
    </source>
</evidence>
<feature type="region of interest" description="Disordered" evidence="7">
    <location>
        <begin position="1"/>
        <end position="26"/>
    </location>
</feature>
<evidence type="ECO:0000256" key="5">
    <source>
        <dbReference type="ARBA" id="ARBA00023163"/>
    </source>
</evidence>
<feature type="compositionally biased region" description="Low complexity" evidence="7">
    <location>
        <begin position="181"/>
        <end position="211"/>
    </location>
</feature>
<gene>
    <name evidence="9" type="primary">DAL81</name>
    <name evidence="9" type="ORF">ZYGM_002060</name>
</gene>
<dbReference type="GO" id="GO:0001080">
    <property type="term" value="P:nitrogen catabolite activation of transcription from RNA polymerase II promoter"/>
    <property type="evidence" value="ECO:0007669"/>
    <property type="project" value="TreeGrafter"/>
</dbReference>
<keyword evidence="6" id="KW-0539">Nucleus</keyword>
<evidence type="ECO:0000256" key="6">
    <source>
        <dbReference type="ARBA" id="ARBA00023242"/>
    </source>
</evidence>
<feature type="compositionally biased region" description="Polar residues" evidence="7">
    <location>
        <begin position="14"/>
        <end position="26"/>
    </location>
</feature>
<evidence type="ECO:0000256" key="2">
    <source>
        <dbReference type="ARBA" id="ARBA00022833"/>
    </source>
</evidence>
<feature type="compositionally biased region" description="Low complexity" evidence="7">
    <location>
        <begin position="313"/>
        <end position="332"/>
    </location>
</feature>
<keyword evidence="3" id="KW-0805">Transcription regulation</keyword>
<reference evidence="9 10" key="1">
    <citation type="submission" date="2019-01" db="EMBL/GenBank/DDBJ databases">
        <title>Draft Genome Sequencing of Zygosaccharomyces mellis Ca-7.</title>
        <authorList>
            <person name="Shiwa Y."/>
            <person name="Kanesaki Y."/>
            <person name="Ishige T."/>
            <person name="Mura K."/>
            <person name="Hori T."/>
            <person name="Tamura T."/>
        </authorList>
    </citation>
    <scope>NUCLEOTIDE SEQUENCE [LARGE SCALE GENOMIC DNA]</scope>
    <source>
        <strain evidence="9 10">Ca-7</strain>
    </source>
</reference>
<dbReference type="InterPro" id="IPR007219">
    <property type="entry name" value="XnlR_reg_dom"/>
</dbReference>
<feature type="region of interest" description="Disordered" evidence="7">
    <location>
        <begin position="135"/>
        <end position="211"/>
    </location>
</feature>
<feature type="region of interest" description="Disordered" evidence="7">
    <location>
        <begin position="69"/>
        <end position="118"/>
    </location>
</feature>
<feature type="compositionally biased region" description="Polar residues" evidence="7">
    <location>
        <begin position="333"/>
        <end position="345"/>
    </location>
</feature>
<proteinExistence type="predicted"/>
<dbReference type="OrthoDB" id="2264294at2759"/>
<feature type="compositionally biased region" description="Low complexity" evidence="7">
    <location>
        <begin position="364"/>
        <end position="377"/>
    </location>
</feature>
<dbReference type="GO" id="GO:0008270">
    <property type="term" value="F:zinc ion binding"/>
    <property type="evidence" value="ECO:0007669"/>
    <property type="project" value="InterPro"/>
</dbReference>
<dbReference type="InterPro" id="IPR036864">
    <property type="entry name" value="Zn2-C6_fun-type_DNA-bd_sf"/>
</dbReference>
<dbReference type="SUPFAM" id="SSF57701">
    <property type="entry name" value="Zn2/Cys6 DNA-binding domain"/>
    <property type="match status" value="1"/>
</dbReference>
<feature type="compositionally biased region" description="Basic and acidic residues" evidence="7">
    <location>
        <begin position="1093"/>
        <end position="1103"/>
    </location>
</feature>
<dbReference type="Pfam" id="PF00172">
    <property type="entry name" value="Zn_clus"/>
    <property type="match status" value="1"/>
</dbReference>
<dbReference type="SMART" id="SM00066">
    <property type="entry name" value="GAL4"/>
    <property type="match status" value="1"/>
</dbReference>
<feature type="region of interest" description="Disordered" evidence="7">
    <location>
        <begin position="313"/>
        <end position="345"/>
    </location>
</feature>
<dbReference type="InterPro" id="IPR050797">
    <property type="entry name" value="Carb_Metab_Trans_Reg"/>
</dbReference>
<dbReference type="PROSITE" id="PS50048">
    <property type="entry name" value="ZN2_CY6_FUNGAL_2"/>
    <property type="match status" value="1"/>
</dbReference>
<evidence type="ECO:0000313" key="10">
    <source>
        <dbReference type="Proteomes" id="UP000301737"/>
    </source>
</evidence>
<feature type="compositionally biased region" description="Polar residues" evidence="7">
    <location>
        <begin position="894"/>
        <end position="925"/>
    </location>
</feature>
<feature type="compositionally biased region" description="Polar residues" evidence="7">
    <location>
        <begin position="1104"/>
        <end position="1117"/>
    </location>
</feature>
<dbReference type="PANTHER" id="PTHR31668">
    <property type="entry name" value="GLUCOSE TRANSPORT TRANSCRIPTION REGULATOR RGT1-RELATED-RELATED"/>
    <property type="match status" value="1"/>
</dbReference>
<dbReference type="Proteomes" id="UP000301737">
    <property type="component" value="Unassembled WGS sequence"/>
</dbReference>
<feature type="compositionally biased region" description="Polar residues" evidence="7">
    <location>
        <begin position="1036"/>
        <end position="1070"/>
    </location>
</feature>
<dbReference type="CDD" id="cd00067">
    <property type="entry name" value="GAL4"/>
    <property type="match status" value="1"/>
</dbReference>
<feature type="region of interest" description="Disordered" evidence="7">
    <location>
        <begin position="939"/>
        <end position="1117"/>
    </location>
</feature>
<dbReference type="Gene3D" id="4.10.240.10">
    <property type="entry name" value="Zn(2)-C6 fungal-type DNA-binding domain"/>
    <property type="match status" value="1"/>
</dbReference>
<feature type="compositionally biased region" description="Low complexity" evidence="7">
    <location>
        <begin position="70"/>
        <end position="102"/>
    </location>
</feature>
<accession>A0A4C2ECG1</accession>
<feature type="compositionally biased region" description="Polar residues" evidence="7">
    <location>
        <begin position="957"/>
        <end position="970"/>
    </location>
</feature>
<evidence type="ECO:0000256" key="7">
    <source>
        <dbReference type="SAM" id="MobiDB-lite"/>
    </source>
</evidence>
<evidence type="ECO:0000256" key="1">
    <source>
        <dbReference type="ARBA" id="ARBA00022723"/>
    </source>
</evidence>
<feature type="region of interest" description="Disordered" evidence="7">
    <location>
        <begin position="891"/>
        <end position="925"/>
    </location>
</feature>
<dbReference type="Pfam" id="PF04082">
    <property type="entry name" value="Fungal_trans"/>
    <property type="match status" value="1"/>
</dbReference>
<dbReference type="PANTHER" id="PTHR31668:SF4">
    <property type="entry name" value="TRANSCRIPTIONAL ACTIVATOR PROTEIN DAL81"/>
    <property type="match status" value="1"/>
</dbReference>
<keyword evidence="2" id="KW-0862">Zinc</keyword>
<dbReference type="GO" id="GO:0003677">
    <property type="term" value="F:DNA binding"/>
    <property type="evidence" value="ECO:0007669"/>
    <property type="project" value="UniProtKB-KW"/>
</dbReference>
<feature type="compositionally biased region" description="Polar residues" evidence="7">
    <location>
        <begin position="978"/>
        <end position="996"/>
    </location>
</feature>
<comment type="caution">
    <text evidence="9">The sequence shown here is derived from an EMBL/GenBank/DDBJ whole genome shotgun (WGS) entry which is preliminary data.</text>
</comment>
<evidence type="ECO:0000256" key="4">
    <source>
        <dbReference type="ARBA" id="ARBA00023125"/>
    </source>
</evidence>
<keyword evidence="4" id="KW-0238">DNA-binding</keyword>
<keyword evidence="5" id="KW-0804">Transcription</keyword>
<dbReference type="EMBL" id="BIMX01000025">
    <property type="protein sequence ID" value="GCF01037.1"/>
    <property type="molecule type" value="Genomic_DNA"/>
</dbReference>
<sequence length="1117" mass="124478">MPSGADRQEELENMSDNKNQNFYDKSNGNNEMLNFNDNYAMILQKLANDNSHLLNQDLSLNAIGVNPGLSSNNTHSNNDNNNNTHHLNNSNGNNYNNENFSSDRPSDNGNNAGGGDRQNLDALLHHYQNLLTRSTPQYPESSAGASVGKSNNHGNNNSRTIEGDVSGNSIASGTSSKSENTDGNNRTNTNNQFNDNNATTNNNNSSNFNSNKSMITERPCDHCRRRQTKCVLVPDLADCVQCETKGIKCTFSDLPNNVNKFMGVTETMNPNGKHPRQDNGIDLEGLLKRAKINNNDNVAQYYAELLQNLNESINSNSNNNSNNNNNNNSGNSTIHTNSLSSVPTPNMLPNNSFINLLQQGQQQQPPLSIPLQQQPTQFSSKPSGQYPRSSLYVGPTSSYDLNLVNHIKLDHIDQIQLLPSVSLRKVAPDVLFILRDNFNEQVFLQQEQEVDMVERLVYPHGKVLIDIFFKLIHPCFPILHERVFLEKYSRSYRELTAPLLASIYSLSIQWWDFHPKLIGFSKPDVAEQLNEIAYRTFFQMIERPKLSIVQTGLLMLQCRSEYPNNWVLCSALVALCEELGLGIDCQDWRLPRWERGLRRRLAWAVWTQEKWTALVESRNSHLILGRNWMVKLLTEDDFPQNSPVISGSQESISRNSVGSETSLGNISLIDMSPTDEDFASGNLMFQQLVSLTVILGEIMDTFYTEGATKITTRIEQVLKLAKPLQLKLREWYHSLPPQLSMNKFTPRKFNPNATLTLAYFAAEITLHRKIISTLKQDTPKELVQVCRTAAKTRLIAAIEFVRDLKSEHINAFWYTCSTGNLMLIAVFAALLYVTAQTRDEAIVVRDYLRNYIWILRVGSKSFDKSGHALKNIHILLSQIPGLLTDESPGEFVPTKSQSPMYPTSQQWKVPSMMTGPSSMDSQQISPNLSQLRNIPSNILQNLSGLSGDSPRFPINRGTAQSSPVNSSGDINSGKDSRAYQSGNDGEQSMKTSMTRSNSHKDDQLISKEGTVSSEHPSPDHAMDNSSTGGDDRCLINPSTLTQNPRGKPITPQSVNGNNEIKDNSSAANSETPDKSTNSGASSSVSPSSTNNKEITHNTSHENLSEQSPTNLDSENAN</sequence>
<dbReference type="GO" id="GO:0005634">
    <property type="term" value="C:nucleus"/>
    <property type="evidence" value="ECO:0007669"/>
    <property type="project" value="TreeGrafter"/>
</dbReference>
<feature type="compositionally biased region" description="Basic and acidic residues" evidence="7">
    <location>
        <begin position="1"/>
        <end position="10"/>
    </location>
</feature>
<feature type="compositionally biased region" description="Polar residues" evidence="7">
    <location>
        <begin position="135"/>
        <end position="178"/>
    </location>
</feature>
<dbReference type="CDD" id="cd12148">
    <property type="entry name" value="fungal_TF_MHR"/>
    <property type="match status" value="1"/>
</dbReference>
<keyword evidence="1" id="KW-0479">Metal-binding</keyword>
<dbReference type="AlphaFoldDB" id="A0A4C2ECG1"/>
<dbReference type="InterPro" id="IPR001138">
    <property type="entry name" value="Zn2Cys6_DnaBD"/>
</dbReference>
<dbReference type="GO" id="GO:0006351">
    <property type="term" value="P:DNA-templated transcription"/>
    <property type="evidence" value="ECO:0007669"/>
    <property type="project" value="InterPro"/>
</dbReference>
<feature type="compositionally biased region" description="Polar residues" evidence="7">
    <location>
        <begin position="378"/>
        <end position="387"/>
    </location>
</feature>
<keyword evidence="10" id="KW-1185">Reference proteome</keyword>
<organism evidence="9 10">
    <name type="scientific">Zygosaccharomyces mellis</name>
    <dbReference type="NCBI Taxonomy" id="42258"/>
    <lineage>
        <taxon>Eukaryota</taxon>
        <taxon>Fungi</taxon>
        <taxon>Dikarya</taxon>
        <taxon>Ascomycota</taxon>
        <taxon>Saccharomycotina</taxon>
        <taxon>Saccharomycetes</taxon>
        <taxon>Saccharomycetales</taxon>
        <taxon>Saccharomycetaceae</taxon>
        <taxon>Zygosaccharomyces</taxon>
    </lineage>
</organism>
<protein>
    <submittedName>
        <fullName evidence="9">Fungal specific transcription factor</fullName>
    </submittedName>
</protein>
<dbReference type="GO" id="GO:0000981">
    <property type="term" value="F:DNA-binding transcription factor activity, RNA polymerase II-specific"/>
    <property type="evidence" value="ECO:0007669"/>
    <property type="project" value="InterPro"/>
</dbReference>
<evidence type="ECO:0000259" key="8">
    <source>
        <dbReference type="PROSITE" id="PS50048"/>
    </source>
</evidence>